<proteinExistence type="predicted"/>
<feature type="region of interest" description="Disordered" evidence="1">
    <location>
        <begin position="1"/>
        <end position="20"/>
    </location>
</feature>
<feature type="compositionally biased region" description="Polar residues" evidence="1">
    <location>
        <begin position="7"/>
        <end position="20"/>
    </location>
</feature>
<name>A0A3P8BSP6_9TREM</name>
<dbReference type="Proteomes" id="UP000277204">
    <property type="component" value="Unassembled WGS sequence"/>
</dbReference>
<organism evidence="2 3">
    <name type="scientific">Schistosoma margrebowiei</name>
    <dbReference type="NCBI Taxonomy" id="48269"/>
    <lineage>
        <taxon>Eukaryota</taxon>
        <taxon>Metazoa</taxon>
        <taxon>Spiralia</taxon>
        <taxon>Lophotrochozoa</taxon>
        <taxon>Platyhelminthes</taxon>
        <taxon>Trematoda</taxon>
        <taxon>Digenea</taxon>
        <taxon>Strigeidida</taxon>
        <taxon>Schistosomatoidea</taxon>
        <taxon>Schistosomatidae</taxon>
        <taxon>Schistosoma</taxon>
    </lineage>
</organism>
<dbReference type="EMBL" id="UZAI01017136">
    <property type="protein sequence ID" value="VDP20900.1"/>
    <property type="molecule type" value="Genomic_DNA"/>
</dbReference>
<keyword evidence="3" id="KW-1185">Reference proteome</keyword>
<feature type="region of interest" description="Disordered" evidence="1">
    <location>
        <begin position="29"/>
        <end position="50"/>
    </location>
</feature>
<accession>A0A3P8BSP6</accession>
<protein>
    <submittedName>
        <fullName evidence="2">Uncharacterized protein</fullName>
    </submittedName>
</protein>
<reference evidence="2 3" key="1">
    <citation type="submission" date="2018-11" db="EMBL/GenBank/DDBJ databases">
        <authorList>
            <consortium name="Pathogen Informatics"/>
        </authorList>
    </citation>
    <scope>NUCLEOTIDE SEQUENCE [LARGE SCALE GENOMIC DNA]</scope>
    <source>
        <strain evidence="2 3">Zambia</strain>
    </source>
</reference>
<evidence type="ECO:0000256" key="1">
    <source>
        <dbReference type="SAM" id="MobiDB-lite"/>
    </source>
</evidence>
<evidence type="ECO:0000313" key="2">
    <source>
        <dbReference type="EMBL" id="VDP20900.1"/>
    </source>
</evidence>
<gene>
    <name evidence="2" type="ORF">SMRZ_LOCUS16413</name>
</gene>
<dbReference type="AlphaFoldDB" id="A0A3P8BSP6"/>
<evidence type="ECO:0000313" key="3">
    <source>
        <dbReference type="Proteomes" id="UP000277204"/>
    </source>
</evidence>
<feature type="compositionally biased region" description="Polar residues" evidence="1">
    <location>
        <begin position="39"/>
        <end position="50"/>
    </location>
</feature>
<sequence>MQHYGPSLNSQLNETRHYTSTPLTLRKHSTMWIGEPNEPSLTLWSTRKDR</sequence>